<gene>
    <name evidence="2" type="primary">ga22585</name>
    <name evidence="2" type="ORF">PR202_ga22585</name>
</gene>
<evidence type="ECO:0000256" key="1">
    <source>
        <dbReference type="SAM" id="MobiDB-lite"/>
    </source>
</evidence>
<evidence type="ECO:0000313" key="2">
    <source>
        <dbReference type="EMBL" id="GJN04995.1"/>
    </source>
</evidence>
<dbReference type="Proteomes" id="UP001054889">
    <property type="component" value="Unassembled WGS sequence"/>
</dbReference>
<evidence type="ECO:0000313" key="3">
    <source>
        <dbReference type="Proteomes" id="UP001054889"/>
    </source>
</evidence>
<dbReference type="PANTHER" id="PTHR36138:SF13">
    <property type="entry name" value="OS04G0604500 PROTEIN"/>
    <property type="match status" value="1"/>
</dbReference>
<protein>
    <recommendedName>
        <fullName evidence="4">TAFII28-like protein domain-containing protein</fullName>
    </recommendedName>
</protein>
<organism evidence="2 3">
    <name type="scientific">Eleusine coracana subsp. coracana</name>
    <dbReference type="NCBI Taxonomy" id="191504"/>
    <lineage>
        <taxon>Eukaryota</taxon>
        <taxon>Viridiplantae</taxon>
        <taxon>Streptophyta</taxon>
        <taxon>Embryophyta</taxon>
        <taxon>Tracheophyta</taxon>
        <taxon>Spermatophyta</taxon>
        <taxon>Magnoliopsida</taxon>
        <taxon>Liliopsida</taxon>
        <taxon>Poales</taxon>
        <taxon>Poaceae</taxon>
        <taxon>PACMAD clade</taxon>
        <taxon>Chloridoideae</taxon>
        <taxon>Cynodonteae</taxon>
        <taxon>Eleusininae</taxon>
        <taxon>Eleusine</taxon>
    </lineage>
</organism>
<name>A0AAV5D420_ELECO</name>
<keyword evidence="3" id="KW-1185">Reference proteome</keyword>
<proteinExistence type="predicted"/>
<sequence>MGQAVSSSREEDIPASDAAIGDEALAAGSSYSSPAASGVKAAASNAMKEEEAPAAGISAAVVGDDDKGGDETAAANGENKKKKKRTVRMPQAQVDHILPYTPSRALTVPAMSGFLDRLKAMITEAMGRAAQVLRESHLREQEWVRKQMEEKRYVEYEVDNDEEVVLMARRGRRRYCPGIRKTAGGSVKRVS</sequence>
<accession>A0AAV5D420</accession>
<reference evidence="2" key="1">
    <citation type="journal article" date="2018" name="DNA Res.">
        <title>Multiple hybrid de novo genome assembly of finger millet, an orphan allotetraploid crop.</title>
        <authorList>
            <person name="Hatakeyama M."/>
            <person name="Aluri S."/>
            <person name="Balachadran M.T."/>
            <person name="Sivarajan S.R."/>
            <person name="Patrignani A."/>
            <person name="Gruter S."/>
            <person name="Poveda L."/>
            <person name="Shimizu-Inatsugi R."/>
            <person name="Baeten J."/>
            <person name="Francoijs K.J."/>
            <person name="Nataraja K.N."/>
            <person name="Reddy Y.A.N."/>
            <person name="Phadnis S."/>
            <person name="Ravikumar R.L."/>
            <person name="Schlapbach R."/>
            <person name="Sreeman S.M."/>
            <person name="Shimizu K.K."/>
        </authorList>
    </citation>
    <scope>NUCLEOTIDE SEQUENCE</scope>
</reference>
<dbReference type="EMBL" id="BQKI01000011">
    <property type="protein sequence ID" value="GJN04995.1"/>
    <property type="molecule type" value="Genomic_DNA"/>
</dbReference>
<dbReference type="PANTHER" id="PTHR36138">
    <property type="entry name" value="EXPRESSED PROTEIN-RELATED"/>
    <property type="match status" value="1"/>
</dbReference>
<reference evidence="2" key="2">
    <citation type="submission" date="2021-12" db="EMBL/GenBank/DDBJ databases">
        <title>Resequencing data analysis of finger millet.</title>
        <authorList>
            <person name="Hatakeyama M."/>
            <person name="Aluri S."/>
            <person name="Balachadran M.T."/>
            <person name="Sivarajan S.R."/>
            <person name="Poveda L."/>
            <person name="Shimizu-Inatsugi R."/>
            <person name="Schlapbach R."/>
            <person name="Sreeman S.M."/>
            <person name="Shimizu K.K."/>
        </authorList>
    </citation>
    <scope>NUCLEOTIDE SEQUENCE</scope>
</reference>
<comment type="caution">
    <text evidence="2">The sequence shown here is derived from an EMBL/GenBank/DDBJ whole genome shotgun (WGS) entry which is preliminary data.</text>
</comment>
<evidence type="ECO:0008006" key="4">
    <source>
        <dbReference type="Google" id="ProtNLM"/>
    </source>
</evidence>
<dbReference type="AlphaFoldDB" id="A0AAV5D420"/>
<feature type="region of interest" description="Disordered" evidence="1">
    <location>
        <begin position="1"/>
        <end position="96"/>
    </location>
</feature>
<feature type="compositionally biased region" description="Low complexity" evidence="1">
    <location>
        <begin position="24"/>
        <end position="46"/>
    </location>
</feature>